<keyword evidence="1" id="KW-0472">Membrane</keyword>
<protein>
    <submittedName>
        <fullName evidence="2">Uncharacterized protein</fullName>
    </submittedName>
</protein>
<dbReference type="Proteomes" id="UP000886476">
    <property type="component" value="Unassembled WGS sequence"/>
</dbReference>
<keyword evidence="1" id="KW-0812">Transmembrane</keyword>
<feature type="transmembrane region" description="Helical" evidence="1">
    <location>
        <begin position="12"/>
        <end position="36"/>
    </location>
</feature>
<comment type="caution">
    <text evidence="2">The sequence shown here is derived from an EMBL/GenBank/DDBJ whole genome shotgun (WGS) entry which is preliminary data.</text>
</comment>
<evidence type="ECO:0000256" key="1">
    <source>
        <dbReference type="SAM" id="Phobius"/>
    </source>
</evidence>
<organism evidence="2 3">
    <name type="scientific">Bradyrhizobium aeschynomenes</name>
    <dbReference type="NCBI Taxonomy" id="2734909"/>
    <lineage>
        <taxon>Bacteria</taxon>
        <taxon>Pseudomonadati</taxon>
        <taxon>Pseudomonadota</taxon>
        <taxon>Alphaproteobacteria</taxon>
        <taxon>Hyphomicrobiales</taxon>
        <taxon>Nitrobacteraceae</taxon>
        <taxon>Bradyrhizobium</taxon>
    </lineage>
</organism>
<evidence type="ECO:0000313" key="2">
    <source>
        <dbReference type="EMBL" id="NPU67481.1"/>
    </source>
</evidence>
<dbReference type="EMBL" id="JABFDN010000007">
    <property type="protein sequence ID" value="NPU67481.1"/>
    <property type="molecule type" value="Genomic_DNA"/>
</dbReference>
<keyword evidence="1" id="KW-1133">Transmembrane helix</keyword>
<dbReference type="RefSeq" id="WP_172112571.1">
    <property type="nucleotide sequence ID" value="NZ_JABFDM010000005.1"/>
</dbReference>
<keyword evidence="3" id="KW-1185">Reference proteome</keyword>
<name>A0ABX2CH11_9BRAD</name>
<evidence type="ECO:0000313" key="3">
    <source>
        <dbReference type="Proteomes" id="UP000886476"/>
    </source>
</evidence>
<reference evidence="2" key="1">
    <citation type="submission" date="2020-05" db="EMBL/GenBank/DDBJ databases">
        <title>Nod-independent and nitrogen-fixing Bradyrhizobium aeschynomene sp. nov. isolated from nodules of Aeschynomene indica.</title>
        <authorList>
            <person name="Zhang Z."/>
        </authorList>
    </citation>
    <scope>NUCLEOTIDE SEQUENCE</scope>
    <source>
        <strain evidence="2">83012</strain>
    </source>
</reference>
<sequence>MPPKKRSAVVNPAILIELACHTFMGTALGLGFAFALTQVDAFGISTLIAHSGDPHMTFTVLVGTFTLAFAVGATMTGIVFTMMQER</sequence>
<feature type="transmembrane region" description="Helical" evidence="1">
    <location>
        <begin position="56"/>
        <end position="80"/>
    </location>
</feature>
<accession>A0ABX2CH11</accession>
<proteinExistence type="predicted"/>
<gene>
    <name evidence="2" type="ORF">HL667_20935</name>
</gene>